<dbReference type="EMBL" id="LAZR01026851">
    <property type="protein sequence ID" value="KKL67455.1"/>
    <property type="molecule type" value="Genomic_DNA"/>
</dbReference>
<protein>
    <submittedName>
        <fullName evidence="1">Uncharacterized protein</fullName>
    </submittedName>
</protein>
<organism evidence="1">
    <name type="scientific">marine sediment metagenome</name>
    <dbReference type="NCBI Taxonomy" id="412755"/>
    <lineage>
        <taxon>unclassified sequences</taxon>
        <taxon>metagenomes</taxon>
        <taxon>ecological metagenomes</taxon>
    </lineage>
</organism>
<accession>A0A0F9GDB9</accession>
<proteinExistence type="predicted"/>
<dbReference type="AlphaFoldDB" id="A0A0F9GDB9"/>
<name>A0A0F9GDB9_9ZZZZ</name>
<comment type="caution">
    <text evidence="1">The sequence shown here is derived from an EMBL/GenBank/DDBJ whole genome shotgun (WGS) entry which is preliminary data.</text>
</comment>
<gene>
    <name evidence="1" type="ORF">LCGC14_2134840</name>
</gene>
<evidence type="ECO:0000313" key="1">
    <source>
        <dbReference type="EMBL" id="KKL67455.1"/>
    </source>
</evidence>
<reference evidence="1" key="1">
    <citation type="journal article" date="2015" name="Nature">
        <title>Complex archaea that bridge the gap between prokaryotes and eukaryotes.</title>
        <authorList>
            <person name="Spang A."/>
            <person name="Saw J.H."/>
            <person name="Jorgensen S.L."/>
            <person name="Zaremba-Niedzwiedzka K."/>
            <person name="Martijn J."/>
            <person name="Lind A.E."/>
            <person name="van Eijk R."/>
            <person name="Schleper C."/>
            <person name="Guy L."/>
            <person name="Ettema T.J."/>
        </authorList>
    </citation>
    <scope>NUCLEOTIDE SEQUENCE</scope>
</reference>
<sequence length="121" mass="14081">MTSTLTIHPDEKAYALVELDLQSPSMKGFHRYQIILVDRDDELAEYRWDLGLTENFEAKQFRIPSLWLHTVGELQDMADDLRDTTAQPNELLPAPDGDDMLQRALDLDQAVRDYRKGKRNY</sequence>